<dbReference type="InterPro" id="IPR006190">
    <property type="entry name" value="SAF_AFP_Neu5Ac"/>
</dbReference>
<gene>
    <name evidence="2" type="ORF">LEP1GSC186_2509</name>
</gene>
<dbReference type="AlphaFoldDB" id="M6V0M8"/>
<dbReference type="Proteomes" id="UP000012153">
    <property type="component" value="Unassembled WGS sequence"/>
</dbReference>
<dbReference type="GO" id="GO:0016051">
    <property type="term" value="P:carbohydrate biosynthetic process"/>
    <property type="evidence" value="ECO:0007669"/>
    <property type="project" value="InterPro"/>
</dbReference>
<sequence length="348" mass="38996">MTSSFRINVSANRWIGDGQPCFVIAEIGSNHNHDFNLAKELIDAAADAGVDAVKFQTFRAKNHYSKFTPGFSYLNDVNTFKLIQSLELDRNWHAPLKEYSESRNVVFLSSPCDFDAVDELNQLQVPIFKIASFDLSDLQLIRHIAKTGRPLILSTGLADWMDIQRAIDVCKAEGNEKIILLQCTSLYPAPIMLSNLKAIRTMRDSFGVLTGYSDHTEGEYICLGAVALGACVIEKHFTLNRNLEGPDHSFAMEPKELKTMMIHLREIEAAIGDGVKNGPRLEEKEMFEKGRRSIHANARILKGETIAIGKLTIKRPGLGIPPHLIDVVVGRTAKCDIEEDQWINWEMI</sequence>
<name>M6V0M8_9LEPT</name>
<evidence type="ECO:0000313" key="3">
    <source>
        <dbReference type="Proteomes" id="UP000012153"/>
    </source>
</evidence>
<dbReference type="CDD" id="cd11615">
    <property type="entry name" value="SAF_NeuB_like"/>
    <property type="match status" value="1"/>
</dbReference>
<protein>
    <submittedName>
        <fullName evidence="2">NeuB family protein</fullName>
    </submittedName>
</protein>
<dbReference type="GO" id="GO:0047444">
    <property type="term" value="F:N-acylneuraminate-9-phosphate synthase activity"/>
    <property type="evidence" value="ECO:0007669"/>
    <property type="project" value="TreeGrafter"/>
</dbReference>
<reference evidence="2 3" key="1">
    <citation type="submission" date="2013-01" db="EMBL/GenBank/DDBJ databases">
        <authorList>
            <person name="Harkins D.M."/>
            <person name="Durkin A.S."/>
            <person name="Brinkac L.M."/>
            <person name="Haft D.H."/>
            <person name="Selengut J.D."/>
            <person name="Sanka R."/>
            <person name="DePew J."/>
            <person name="Purushe J."/>
            <person name="Matthias M.A."/>
            <person name="Vinetz J.M."/>
            <person name="Sutton G.G."/>
            <person name="Nierman W.C."/>
            <person name="Fouts D.E."/>
        </authorList>
    </citation>
    <scope>NUCLEOTIDE SEQUENCE [LARGE SCALE GENOMIC DNA]</scope>
    <source>
        <strain evidence="2 3">ZUN142</strain>
    </source>
</reference>
<dbReference type="Pfam" id="PF08666">
    <property type="entry name" value="SAF"/>
    <property type="match status" value="1"/>
</dbReference>
<dbReference type="InterPro" id="IPR036732">
    <property type="entry name" value="AFP_Neu5c_C_sf"/>
</dbReference>
<dbReference type="InterPro" id="IPR013974">
    <property type="entry name" value="SAF"/>
</dbReference>
<dbReference type="InterPro" id="IPR013785">
    <property type="entry name" value="Aldolase_TIM"/>
</dbReference>
<proteinExistence type="predicted"/>
<dbReference type="SUPFAM" id="SSF51569">
    <property type="entry name" value="Aldolase"/>
    <property type="match status" value="1"/>
</dbReference>
<dbReference type="InterPro" id="IPR051690">
    <property type="entry name" value="PseI-like"/>
</dbReference>
<evidence type="ECO:0000259" key="1">
    <source>
        <dbReference type="PROSITE" id="PS50844"/>
    </source>
</evidence>
<dbReference type="PROSITE" id="PS50844">
    <property type="entry name" value="AFP_LIKE"/>
    <property type="match status" value="1"/>
</dbReference>
<accession>M6V0M8</accession>
<organism evidence="2 3">
    <name type="scientific">Leptospira noguchii serovar Autumnalis str. ZUN142</name>
    <dbReference type="NCBI Taxonomy" id="1085540"/>
    <lineage>
        <taxon>Bacteria</taxon>
        <taxon>Pseudomonadati</taxon>
        <taxon>Spirochaetota</taxon>
        <taxon>Spirochaetia</taxon>
        <taxon>Leptospirales</taxon>
        <taxon>Leptospiraceae</taxon>
        <taxon>Leptospira</taxon>
    </lineage>
</organism>
<dbReference type="PANTHER" id="PTHR42966">
    <property type="entry name" value="N-ACETYLNEURAMINATE SYNTHASE"/>
    <property type="match status" value="1"/>
</dbReference>
<feature type="domain" description="AFP-like" evidence="1">
    <location>
        <begin position="293"/>
        <end position="348"/>
    </location>
</feature>
<dbReference type="SUPFAM" id="SSF51269">
    <property type="entry name" value="AFP III-like domain"/>
    <property type="match status" value="1"/>
</dbReference>
<dbReference type="Pfam" id="PF03102">
    <property type="entry name" value="NeuB"/>
    <property type="match status" value="1"/>
</dbReference>
<dbReference type="Gene3D" id="3.90.1210.10">
    <property type="entry name" value="Antifreeze-like/N-acetylneuraminic acid synthase C-terminal domain"/>
    <property type="match status" value="1"/>
</dbReference>
<dbReference type="EMBL" id="AHOP02000001">
    <property type="protein sequence ID" value="EMO43098.1"/>
    <property type="molecule type" value="Genomic_DNA"/>
</dbReference>
<dbReference type="Gene3D" id="3.20.20.70">
    <property type="entry name" value="Aldolase class I"/>
    <property type="match status" value="1"/>
</dbReference>
<dbReference type="InterPro" id="IPR057736">
    <property type="entry name" value="SAF_PseI/NeuA/NeuB"/>
</dbReference>
<dbReference type="InterPro" id="IPR013132">
    <property type="entry name" value="PseI/NeuA/B-like_N"/>
</dbReference>
<comment type="caution">
    <text evidence="2">The sequence shown here is derived from an EMBL/GenBank/DDBJ whole genome shotgun (WGS) entry which is preliminary data.</text>
</comment>
<dbReference type="PANTHER" id="PTHR42966:SF1">
    <property type="entry name" value="SIALIC ACID SYNTHASE"/>
    <property type="match status" value="1"/>
</dbReference>
<evidence type="ECO:0000313" key="2">
    <source>
        <dbReference type="EMBL" id="EMO43098.1"/>
    </source>
</evidence>
<dbReference type="RefSeq" id="WP_004434629.1">
    <property type="nucleotide sequence ID" value="NZ_AHOP02000001.1"/>
</dbReference>